<feature type="transmembrane region" description="Helical" evidence="6">
    <location>
        <begin position="44"/>
        <end position="64"/>
    </location>
</feature>
<evidence type="ECO:0000256" key="4">
    <source>
        <dbReference type="ARBA" id="ARBA00022989"/>
    </source>
</evidence>
<feature type="transmembrane region" description="Helical" evidence="6">
    <location>
        <begin position="110"/>
        <end position="130"/>
    </location>
</feature>
<evidence type="ECO:0000256" key="2">
    <source>
        <dbReference type="ARBA" id="ARBA00007511"/>
    </source>
</evidence>
<accession>A0A0S3PYE9</accession>
<gene>
    <name evidence="7" type="ORF">GJW-30_1_03500</name>
</gene>
<sequence length="243" mass="25990">MSWTDPVFIAAALQIIWINILLSGDNAVVIAMACRTLEPKQRRWGMLFGAGAAVALRIIFTLIVTQLMGIPFLKFVGGIALLWIAVKLIVPDDEHGDVKAGDNMWNAVRIIAVADVVMSLDNVIAIAAAAKGSWSLIIFGLIVSVPLIVAGAALLTAVLERFPILVWAGAALLGWIAGEIMVQDPAIINWIGQATSDKLHYPAAIVGALFVVGLGFLLKRSKGEKTDEHLVTDPVAGEKFPHK</sequence>
<protein>
    <submittedName>
        <fullName evidence="7">Integral membrane protein TerC family protein</fullName>
    </submittedName>
</protein>
<feature type="transmembrane region" description="Helical" evidence="6">
    <location>
        <begin position="6"/>
        <end position="32"/>
    </location>
</feature>
<dbReference type="KEGG" id="vgo:GJW-30_1_03500"/>
<comment type="subcellular location">
    <subcellularLocation>
        <location evidence="1">Membrane</location>
        <topology evidence="1">Multi-pass membrane protein</topology>
    </subcellularLocation>
</comment>
<keyword evidence="5 6" id="KW-0472">Membrane</keyword>
<reference evidence="7 8" key="1">
    <citation type="submission" date="2015-08" db="EMBL/GenBank/DDBJ databases">
        <title>Investigation of the bacterial diversity of lava forest soil.</title>
        <authorList>
            <person name="Lee J.S."/>
        </authorList>
    </citation>
    <scope>NUCLEOTIDE SEQUENCE [LARGE SCALE GENOMIC DNA]</scope>
    <source>
        <strain evidence="7 8">GJW-30</strain>
    </source>
</reference>
<keyword evidence="4 6" id="KW-1133">Transmembrane helix</keyword>
<keyword evidence="3 6" id="KW-0812">Transmembrane</keyword>
<dbReference type="PANTHER" id="PTHR30238:SF4">
    <property type="entry name" value="SLL1022 PROTEIN"/>
    <property type="match status" value="1"/>
</dbReference>
<dbReference type="PANTHER" id="PTHR30238">
    <property type="entry name" value="MEMBRANE BOUND PREDICTED REDOX MODULATOR"/>
    <property type="match status" value="1"/>
</dbReference>
<dbReference type="NCBIfam" id="TIGR03717">
    <property type="entry name" value="R_switched_YjbE"/>
    <property type="match status" value="1"/>
</dbReference>
<dbReference type="GO" id="GO:0016020">
    <property type="term" value="C:membrane"/>
    <property type="evidence" value="ECO:0007669"/>
    <property type="project" value="UniProtKB-SubCell"/>
</dbReference>
<evidence type="ECO:0000256" key="3">
    <source>
        <dbReference type="ARBA" id="ARBA00022692"/>
    </source>
</evidence>
<comment type="similarity">
    <text evidence="2">Belongs to the TerC family.</text>
</comment>
<evidence type="ECO:0000256" key="6">
    <source>
        <dbReference type="SAM" id="Phobius"/>
    </source>
</evidence>
<dbReference type="Proteomes" id="UP000236884">
    <property type="component" value="Chromosome"/>
</dbReference>
<keyword evidence="8" id="KW-1185">Reference proteome</keyword>
<proteinExistence type="inferred from homology"/>
<feature type="transmembrane region" description="Helical" evidence="6">
    <location>
        <begin position="201"/>
        <end position="218"/>
    </location>
</feature>
<evidence type="ECO:0000313" key="8">
    <source>
        <dbReference type="Proteomes" id="UP000236884"/>
    </source>
</evidence>
<dbReference type="EMBL" id="AP014946">
    <property type="protein sequence ID" value="BAT60950.1"/>
    <property type="molecule type" value="Genomic_DNA"/>
</dbReference>
<organism evidence="7 8">
    <name type="scientific">Variibacter gotjawalensis</name>
    <dbReference type="NCBI Taxonomy" id="1333996"/>
    <lineage>
        <taxon>Bacteria</taxon>
        <taxon>Pseudomonadati</taxon>
        <taxon>Pseudomonadota</taxon>
        <taxon>Alphaproteobacteria</taxon>
        <taxon>Hyphomicrobiales</taxon>
        <taxon>Nitrobacteraceae</taxon>
        <taxon>Variibacter</taxon>
    </lineage>
</organism>
<feature type="transmembrane region" description="Helical" evidence="6">
    <location>
        <begin position="162"/>
        <end position="181"/>
    </location>
</feature>
<dbReference type="Pfam" id="PF03741">
    <property type="entry name" value="TerC"/>
    <property type="match status" value="1"/>
</dbReference>
<evidence type="ECO:0000313" key="7">
    <source>
        <dbReference type="EMBL" id="BAT60950.1"/>
    </source>
</evidence>
<feature type="transmembrane region" description="Helical" evidence="6">
    <location>
        <begin position="70"/>
        <end position="90"/>
    </location>
</feature>
<evidence type="ECO:0000256" key="5">
    <source>
        <dbReference type="ARBA" id="ARBA00023136"/>
    </source>
</evidence>
<name>A0A0S3PYE9_9BRAD</name>
<dbReference type="OrthoDB" id="9807970at2"/>
<dbReference type="InterPro" id="IPR022301">
    <property type="entry name" value="Integral_membrane_YjbE"/>
</dbReference>
<dbReference type="RefSeq" id="WP_096357592.1">
    <property type="nucleotide sequence ID" value="NZ_AP014946.1"/>
</dbReference>
<dbReference type="AlphaFoldDB" id="A0A0S3PYE9"/>
<dbReference type="InterPro" id="IPR005496">
    <property type="entry name" value="Integral_membrane_TerC"/>
</dbReference>
<feature type="transmembrane region" description="Helical" evidence="6">
    <location>
        <begin position="136"/>
        <end position="155"/>
    </location>
</feature>
<evidence type="ECO:0000256" key="1">
    <source>
        <dbReference type="ARBA" id="ARBA00004141"/>
    </source>
</evidence>